<evidence type="ECO:0000313" key="4">
    <source>
        <dbReference type="Proteomes" id="UP000830115"/>
    </source>
</evidence>
<reference evidence="3" key="1">
    <citation type="submission" date="2021-10" db="EMBL/GenBank/DDBJ databases">
        <title>Streptomyces nigrumlapis sp.nov.,an antimicrobial producing actinobacterium isolated from Black Gobi rocks.</title>
        <authorList>
            <person name="Wen Y."/>
            <person name="Zhang W."/>
            <person name="Liu X.G."/>
        </authorList>
    </citation>
    <scope>NUCLEOTIDE SEQUENCE</scope>
    <source>
        <strain evidence="3">ST13-2-2</strain>
    </source>
</reference>
<proteinExistence type="predicted"/>
<evidence type="ECO:0000256" key="2">
    <source>
        <dbReference type="SAM" id="SignalP"/>
    </source>
</evidence>
<gene>
    <name evidence="3" type="ORF">K9S39_30885</name>
</gene>
<dbReference type="RefSeq" id="WP_248866597.1">
    <property type="nucleotide sequence ID" value="NZ_CP086322.1"/>
</dbReference>
<feature type="chain" id="PRO_5047350858" description="Lipoprotein" evidence="2">
    <location>
        <begin position="21"/>
        <end position="333"/>
    </location>
</feature>
<feature type="signal peptide" evidence="2">
    <location>
        <begin position="1"/>
        <end position="20"/>
    </location>
</feature>
<sequence length="333" mass="35741">MRTKMMATGVLALSSALALSACSAGTSDASKPVGEDRPLVEKKNWPKPVPETGLAKGLSLPLEEYATPYAERVDWDEANRILQQQCMKGYGFTVDLPRPGVNPPPNNNEANIERRYGITDRAEAAKYGYDLPPELRGHTEQPLADLPGVQVEALTGHTKPGNPKPVGEVKGDGGYFAAPPKTKPARAEINGKKTHKGGCIGWAKTKLDAPEPDHFTVANLLGESLLKSQETTAVKNVIADWSSCMKSKGHAGLADPYAAMEQGAPAGDTASKENIALAVDDIDCKEKTGLVKVWSDAEAKIQRQQIKDNQTKLHEIKQDRTKDAKAAKAVITG</sequence>
<organism evidence="3 4">
    <name type="scientific">Streptomyces halobius</name>
    <dbReference type="NCBI Taxonomy" id="2879846"/>
    <lineage>
        <taxon>Bacteria</taxon>
        <taxon>Bacillati</taxon>
        <taxon>Actinomycetota</taxon>
        <taxon>Actinomycetes</taxon>
        <taxon>Kitasatosporales</taxon>
        <taxon>Streptomycetaceae</taxon>
        <taxon>Streptomyces</taxon>
    </lineage>
</organism>
<dbReference type="EMBL" id="CP086322">
    <property type="protein sequence ID" value="UQA95684.1"/>
    <property type="molecule type" value="Genomic_DNA"/>
</dbReference>
<dbReference type="PROSITE" id="PS51257">
    <property type="entry name" value="PROKAR_LIPOPROTEIN"/>
    <property type="match status" value="1"/>
</dbReference>
<accession>A0ABY4MG44</accession>
<protein>
    <recommendedName>
        <fullName evidence="5">Lipoprotein</fullName>
    </recommendedName>
</protein>
<feature type="region of interest" description="Disordered" evidence="1">
    <location>
        <begin position="25"/>
        <end position="48"/>
    </location>
</feature>
<name>A0ABY4MG44_9ACTN</name>
<keyword evidence="2" id="KW-0732">Signal</keyword>
<evidence type="ECO:0000313" key="3">
    <source>
        <dbReference type="EMBL" id="UQA95684.1"/>
    </source>
</evidence>
<evidence type="ECO:0008006" key="5">
    <source>
        <dbReference type="Google" id="ProtNLM"/>
    </source>
</evidence>
<feature type="compositionally biased region" description="Basic and acidic residues" evidence="1">
    <location>
        <begin position="33"/>
        <end position="44"/>
    </location>
</feature>
<evidence type="ECO:0000256" key="1">
    <source>
        <dbReference type="SAM" id="MobiDB-lite"/>
    </source>
</evidence>
<keyword evidence="4" id="KW-1185">Reference proteome</keyword>
<dbReference type="Proteomes" id="UP000830115">
    <property type="component" value="Chromosome"/>
</dbReference>